<dbReference type="Proteomes" id="UP000069015">
    <property type="component" value="Chromosome 1"/>
</dbReference>
<evidence type="ECO:0000313" key="2">
    <source>
        <dbReference type="Proteomes" id="UP000069015"/>
    </source>
</evidence>
<evidence type="ECO:0000313" key="1">
    <source>
        <dbReference type="EMBL" id="ALU44683.1"/>
    </source>
</evidence>
<proteinExistence type="predicted"/>
<reference evidence="1 2" key="1">
    <citation type="submission" date="2015-12" db="EMBL/GenBank/DDBJ databases">
        <title>Complete genome sequence of Pseudoalteromonas rubra SCSIO 6842, harboring a conjugative plasmid.</title>
        <authorList>
            <person name="Li B."/>
            <person name="Wang X."/>
        </authorList>
    </citation>
    <scope>NUCLEOTIDE SEQUENCE [LARGE SCALE GENOMIC DNA]</scope>
    <source>
        <strain evidence="1 2">SCSIO 6842</strain>
    </source>
</reference>
<dbReference type="EMBL" id="CP013611">
    <property type="protein sequence ID" value="ALU44683.1"/>
    <property type="molecule type" value="Genomic_DNA"/>
</dbReference>
<accession>A0A0U3GNV3</accession>
<name>A0A0U3GNV3_9GAMM</name>
<dbReference type="AlphaFoldDB" id="A0A0U3GNV3"/>
<sequence length="106" mass="11743">MPLLPALTYANTAKQHYHIQDIIVEDGWVTLRTYETSLVTPVCARTKQNHNANVWVFFAGTPQGQAMHLNLLMAASHKLAIKIKQSDTCRAKPGFVELLGVSVVRG</sequence>
<protein>
    <submittedName>
        <fullName evidence="1">Uncharacterized protein</fullName>
    </submittedName>
</protein>
<organism evidence="1 2">
    <name type="scientific">Pseudoalteromonas rubra</name>
    <dbReference type="NCBI Taxonomy" id="43658"/>
    <lineage>
        <taxon>Bacteria</taxon>
        <taxon>Pseudomonadati</taxon>
        <taxon>Pseudomonadota</taxon>
        <taxon>Gammaproteobacteria</taxon>
        <taxon>Alteromonadales</taxon>
        <taxon>Pseudoalteromonadaceae</taxon>
        <taxon>Pseudoalteromonas</taxon>
    </lineage>
</organism>
<gene>
    <name evidence="1" type="ORF">AT705_18090</name>
</gene>
<dbReference type="KEGG" id="prr:AT705_18090"/>